<feature type="transmembrane region" description="Helical" evidence="9">
    <location>
        <begin position="289"/>
        <end position="311"/>
    </location>
</feature>
<feature type="transmembrane region" description="Helical" evidence="9">
    <location>
        <begin position="250"/>
        <end position="269"/>
    </location>
</feature>
<dbReference type="InterPro" id="IPR000109">
    <property type="entry name" value="POT_fam"/>
</dbReference>
<sequence>MEEVQKKEKFHHPKGLWLACIGMAGSSYLKYAVSGITIFFYTYSVAMGGLGLSDKQAGLIISIAGAFGSVLPLLGSIITDRFLGMQKAMIMAFFLQSVAYAIFFFFTPHVPMIIVGIVINMCSMAFMNNNLTAIVGMLYSNKEHARKDAAYGIFYMAVNIGSFFGPIFGGLLTDHWMAVKDAEGNIVKYGYKYAYLMVAIGMFIVFLIFLVLIPKWLGEVGKHPANAKGANKEEKQKVEFKFSPVEKTRLVGMGIIFILVTVYWTVYFQTSYTINTLANDYVNLNVGGFHVPVVWLISFNGILCIILAPLLGNLWMTLSQKKLDPPVSLKMAVGMIITGLAFYIILIGFNTLHGVLDKTVKMDLWYMLVAYTVLTVGELLVSPVGMALFNKLTPERFSSLAMSVWYLTYTFSGIASGYLVAVTKVWGYGKILNILGAALLISGVVMLVIMPFIEKLIAVDKLSSEETATETAE</sequence>
<dbReference type="InterPro" id="IPR018456">
    <property type="entry name" value="PTR2_symporter_CS"/>
</dbReference>
<comment type="subcellular location">
    <subcellularLocation>
        <location evidence="1">Cell membrane</location>
        <topology evidence="1">Multi-pass membrane protein</topology>
    </subcellularLocation>
    <subcellularLocation>
        <location evidence="8">Membrane</location>
        <topology evidence="8">Multi-pass membrane protein</topology>
    </subcellularLocation>
</comment>
<evidence type="ECO:0000256" key="1">
    <source>
        <dbReference type="ARBA" id="ARBA00004651"/>
    </source>
</evidence>
<dbReference type="GeneID" id="85014899"/>
<dbReference type="Proteomes" id="UP000522163">
    <property type="component" value="Unassembled WGS sequence"/>
</dbReference>
<accession>A0A7W9SHB1</accession>
<keyword evidence="7 9" id="KW-0472">Membrane</keyword>
<keyword evidence="6 9" id="KW-1133">Transmembrane helix</keyword>
<feature type="transmembrane region" description="Helical" evidence="9">
    <location>
        <begin position="151"/>
        <end position="173"/>
    </location>
</feature>
<dbReference type="PANTHER" id="PTHR23517">
    <property type="entry name" value="RESISTANCE PROTEIN MDTM, PUTATIVE-RELATED-RELATED"/>
    <property type="match status" value="1"/>
</dbReference>
<feature type="transmembrane region" description="Helical" evidence="9">
    <location>
        <begin position="88"/>
        <end position="106"/>
    </location>
</feature>
<keyword evidence="5 8" id="KW-0812">Transmembrane</keyword>
<dbReference type="PANTHER" id="PTHR23517:SF15">
    <property type="entry name" value="PROTON-DEPENDENT OLIGOPEPTIDE FAMILY TRANSPORT PROTEIN"/>
    <property type="match status" value="1"/>
</dbReference>
<feature type="transmembrane region" description="Helical" evidence="9">
    <location>
        <begin position="193"/>
        <end position="213"/>
    </location>
</feature>
<feature type="transmembrane region" description="Helical" evidence="9">
    <location>
        <begin position="332"/>
        <end position="352"/>
    </location>
</feature>
<evidence type="ECO:0000256" key="3">
    <source>
        <dbReference type="ARBA" id="ARBA00022448"/>
    </source>
</evidence>
<protein>
    <submittedName>
        <fullName evidence="11">Dipeptide/tripeptide permease</fullName>
    </submittedName>
</protein>
<keyword evidence="4" id="KW-1003">Cell membrane</keyword>
<evidence type="ECO:0000313" key="12">
    <source>
        <dbReference type="Proteomes" id="UP000522163"/>
    </source>
</evidence>
<dbReference type="GO" id="GO:0006857">
    <property type="term" value="P:oligopeptide transport"/>
    <property type="evidence" value="ECO:0007669"/>
    <property type="project" value="InterPro"/>
</dbReference>
<feature type="transmembrane region" description="Helical" evidence="9">
    <location>
        <begin position="56"/>
        <end position="76"/>
    </location>
</feature>
<dbReference type="AlphaFoldDB" id="A0A7W9SHB1"/>
<evidence type="ECO:0000256" key="4">
    <source>
        <dbReference type="ARBA" id="ARBA00022475"/>
    </source>
</evidence>
<evidence type="ECO:0000259" key="10">
    <source>
        <dbReference type="PROSITE" id="PS50850"/>
    </source>
</evidence>
<feature type="domain" description="Major facilitator superfamily (MFS) profile" evidence="10">
    <location>
        <begin position="19"/>
        <end position="454"/>
    </location>
</feature>
<dbReference type="InterPro" id="IPR020846">
    <property type="entry name" value="MFS_dom"/>
</dbReference>
<name>A0A7W9SHB1_9FIRM</name>
<organism evidence="11 12">
    <name type="scientific">Oribacterium sinus</name>
    <dbReference type="NCBI Taxonomy" id="237576"/>
    <lineage>
        <taxon>Bacteria</taxon>
        <taxon>Bacillati</taxon>
        <taxon>Bacillota</taxon>
        <taxon>Clostridia</taxon>
        <taxon>Lachnospirales</taxon>
        <taxon>Lachnospiraceae</taxon>
        <taxon>Oribacterium</taxon>
    </lineage>
</organism>
<keyword evidence="3 8" id="KW-0813">Transport</keyword>
<evidence type="ECO:0000256" key="9">
    <source>
        <dbReference type="SAM" id="Phobius"/>
    </source>
</evidence>
<dbReference type="RefSeq" id="WP_007156128.1">
    <property type="nucleotide sequence ID" value="NZ_CAUQUA010000003.1"/>
</dbReference>
<dbReference type="InterPro" id="IPR036259">
    <property type="entry name" value="MFS_trans_sf"/>
</dbReference>
<feature type="transmembrane region" description="Helical" evidence="9">
    <location>
        <begin position="16"/>
        <end position="44"/>
    </location>
</feature>
<dbReference type="GO" id="GO:1904680">
    <property type="term" value="F:peptide transmembrane transporter activity"/>
    <property type="evidence" value="ECO:0007669"/>
    <property type="project" value="InterPro"/>
</dbReference>
<feature type="transmembrane region" description="Helical" evidence="9">
    <location>
        <begin position="112"/>
        <end position="139"/>
    </location>
</feature>
<feature type="transmembrane region" description="Helical" evidence="9">
    <location>
        <begin position="400"/>
        <end position="419"/>
    </location>
</feature>
<comment type="caution">
    <text evidence="11">The sequence shown here is derived from an EMBL/GenBank/DDBJ whole genome shotgun (WGS) entry which is preliminary data.</text>
</comment>
<dbReference type="GO" id="GO:0005886">
    <property type="term" value="C:plasma membrane"/>
    <property type="evidence" value="ECO:0007669"/>
    <property type="project" value="UniProtKB-SubCell"/>
</dbReference>
<dbReference type="CDD" id="cd17346">
    <property type="entry name" value="MFS_DtpA_like"/>
    <property type="match status" value="1"/>
</dbReference>
<evidence type="ECO:0000256" key="6">
    <source>
        <dbReference type="ARBA" id="ARBA00022989"/>
    </source>
</evidence>
<gene>
    <name evidence="11" type="ORF">HNQ46_001360</name>
</gene>
<evidence type="ECO:0000256" key="8">
    <source>
        <dbReference type="RuleBase" id="RU003755"/>
    </source>
</evidence>
<evidence type="ECO:0000256" key="2">
    <source>
        <dbReference type="ARBA" id="ARBA00005982"/>
    </source>
</evidence>
<feature type="transmembrane region" description="Helical" evidence="9">
    <location>
        <begin position="364"/>
        <end position="388"/>
    </location>
</feature>
<evidence type="ECO:0000256" key="5">
    <source>
        <dbReference type="ARBA" id="ARBA00022692"/>
    </source>
</evidence>
<dbReference type="InterPro" id="IPR050171">
    <property type="entry name" value="MFS_Transporters"/>
</dbReference>
<evidence type="ECO:0000256" key="7">
    <source>
        <dbReference type="ARBA" id="ARBA00023136"/>
    </source>
</evidence>
<dbReference type="Pfam" id="PF00854">
    <property type="entry name" value="PTR2"/>
    <property type="match status" value="2"/>
</dbReference>
<feature type="transmembrane region" description="Helical" evidence="9">
    <location>
        <begin position="431"/>
        <end position="453"/>
    </location>
</feature>
<dbReference type="EMBL" id="JACHHH010000006">
    <property type="protein sequence ID" value="MBB6041380.1"/>
    <property type="molecule type" value="Genomic_DNA"/>
</dbReference>
<dbReference type="Gene3D" id="1.20.1250.20">
    <property type="entry name" value="MFS general substrate transporter like domains"/>
    <property type="match status" value="2"/>
</dbReference>
<dbReference type="InterPro" id="IPR005279">
    <property type="entry name" value="Dipep/tripep_permease"/>
</dbReference>
<proteinExistence type="inferred from homology"/>
<evidence type="ECO:0000313" key="11">
    <source>
        <dbReference type="EMBL" id="MBB6041380.1"/>
    </source>
</evidence>
<reference evidence="11 12" key="1">
    <citation type="submission" date="2020-08" db="EMBL/GenBank/DDBJ databases">
        <title>Genomic Encyclopedia of Type Strains, Phase IV (KMG-IV): sequencing the most valuable type-strain genomes for metagenomic binning, comparative biology and taxonomic classification.</title>
        <authorList>
            <person name="Goeker M."/>
        </authorList>
    </citation>
    <scope>NUCLEOTIDE SEQUENCE [LARGE SCALE GENOMIC DNA]</scope>
    <source>
        <strain evidence="11 12">DSM 17245</strain>
    </source>
</reference>
<comment type="similarity">
    <text evidence="2 8">Belongs to the major facilitator superfamily. Proton-dependent oligopeptide transporter (POT/PTR) (TC 2.A.17) family.</text>
</comment>
<dbReference type="PROSITE" id="PS50850">
    <property type="entry name" value="MFS"/>
    <property type="match status" value="1"/>
</dbReference>
<dbReference type="PROSITE" id="PS01023">
    <property type="entry name" value="PTR2_2"/>
    <property type="match status" value="1"/>
</dbReference>
<dbReference type="SUPFAM" id="SSF103473">
    <property type="entry name" value="MFS general substrate transporter"/>
    <property type="match status" value="1"/>
</dbReference>